<dbReference type="Gene3D" id="3.30.2160.10">
    <property type="entry name" value="Hect, E3 ligase catalytic domain"/>
    <property type="match status" value="1"/>
</dbReference>
<dbReference type="eggNOG" id="KOG0170">
    <property type="taxonomic scope" value="Eukaryota"/>
</dbReference>
<dbReference type="Gene3D" id="3.30.720.50">
    <property type="match status" value="1"/>
</dbReference>
<evidence type="ECO:0000256" key="9">
    <source>
        <dbReference type="ARBA" id="ARBA00022786"/>
    </source>
</evidence>
<dbReference type="InterPro" id="IPR035983">
    <property type="entry name" value="Hect_E3_ubiquitin_ligase"/>
</dbReference>
<evidence type="ECO:0000256" key="6">
    <source>
        <dbReference type="ARBA" id="ARBA00022553"/>
    </source>
</evidence>
<protein>
    <recommendedName>
        <fullName evidence="5">E3 ubiquitin-protein ligase TRIP12</fullName>
        <ecNumber evidence="4">2.3.2.26</ecNumber>
    </recommendedName>
    <alternativeName>
        <fullName evidence="12">HECT-type E3 ubiquitin transferase TRIP12</fullName>
    </alternativeName>
    <alternativeName>
        <fullName evidence="13">Thyroid receptor-interacting protein 12</fullName>
    </alternativeName>
</protein>
<feature type="compositionally biased region" description="Acidic residues" evidence="15">
    <location>
        <begin position="1182"/>
        <end position="1205"/>
    </location>
</feature>
<dbReference type="GO" id="GO:0061630">
    <property type="term" value="F:ubiquitin protein ligase activity"/>
    <property type="evidence" value="ECO:0007669"/>
    <property type="project" value="UniProtKB-EC"/>
</dbReference>
<evidence type="ECO:0000256" key="3">
    <source>
        <dbReference type="ARBA" id="ARBA00006331"/>
    </source>
</evidence>
<dbReference type="Pfam" id="PF00632">
    <property type="entry name" value="HECT"/>
    <property type="match status" value="1"/>
</dbReference>
<dbReference type="Pfam" id="PF02825">
    <property type="entry name" value="WWE"/>
    <property type="match status" value="1"/>
</dbReference>
<evidence type="ECO:0000313" key="19">
    <source>
        <dbReference type="Proteomes" id="UP000007799"/>
    </source>
</evidence>
<sequence length="2017" mass="215886">MWRKPRAADVTISGSSSSSSSSNSGANSGNNSGSESVSSRTRSRTSTPLPPSGDAASDTLPPPPPRRSSRRKAKKATQPSEAATSATTSKKSTSSKASSSSSRRNKGQAKRKAVATSEWIEEDIDTADTADTGTTTATTADTATSSSSTRRSRQSGVSQRKRAKTQSFMAGLPFHQIFGAPLMQQRGGSSGIVAGLKSGDFLQKEHALDTLNTKFLMEPAEQWRSLPFEEIIDALDAIIKSMSPEDAHLASRAARAASSLLEARPQTASIVAKLGPAIMFRFQQMDMDFTEAGLACLKRLAREAPTEVLQLNAVPTVTMMIDFFMGASQKDAIELISSAADVCDASTFPQHMREAVSGLTQFLRMFAVRDPAVVEATCVLFFKLTRNLAASPEHVEALASDGLPAVFVQILQTKPLPIAREGLTAVLASLALMARSSTATAVALVQDDALLPMLKMALTDAKHRSRRAGSTRGADGTGAGTAGADEDVGVDDEGDDDDDVAVVEGGAEDTATGASAQQGQGQEDEKQENQGGAGIGMQLRANQLLHVVALIRHLLPPLPTTHPFHTFTRDVLPTDDEAVWEWRSGASTWRPYTTAATASIERAYATGAPSVTITVGSQTFVVDVQRMRQINLSSHGVREVRRTERPAPPPPSGDALHKHYAQHPAALSSMIVELIRPLFELYLASARTDIHAEFAHTLVRMVHAATPPTLVESLRSVSMSNYLAQMLHSREPVVVMGALATASCLLQRLPDIFAVHFRRKGVLHRVEQLCKMRVEVVAPTPATPGASTAAAEGGSTPSTPAAATAATPATPSDALSAPSPHAAMLSLQRRNTAAAREESRNMRRRARKQRMMQAKKVAYDFAREAFGDVLASTEADADIDAIISAVKAATSELRAATSPFDQDKASAALTKLSDLCSGNADGMTAFEFTHYGTAHALATFLTVEDDTTPHRLALFAHLFLVHDAAKLHALQRLLDLVHGALNLNENFESSGPTKQQFERRNFTVRVSRAADEKNLGSVDLNLSVPSTVTVQALYDYVDKHLKQARTGPDRLREAHRLLRRHTEAQRRRRQQQQQQEGGGGDDGGEGTRRRSSRRRGQQQPALGGADADAGGDGDEDTTGSDTTRTHARRLRRSARRHGARRGGSNGNDGGDEDAGLGSGDAASDLLSAIAATLRSRGRAPGNDEDNEDEDDDGDGDVNEDGLEAEEVLRYLLGGGGEDEEEEEADLEAQEEEGDEETPADAPQKVVVDDAGDDAEGGADADDDDGHGNAGDGGASTGSNASTRARLSRTSRSRASRLRHQRLARSDSGQSVLRISAGDDWWKVIAKGFRNKNALDLTLNGQVLPWNYSMIQAVRELTSASRPASRSGSRTPGVDASSTGGSDDMPTRVHVKYRKASARSRQVSVQSLRPDSRTGGAGIGGVGGGDADGAATTLDLPAAATSITQAEEVADLLRILRVLHILATDGVRWIGAYAAAAIAISPAAFINRRLAAKIMREVANTQALTSGTFPDWVTDAMSCCPFVLSYDQRVRFFRYTAFGCALGLRYLTGDAGEGDNQPLAQSKVQVSRKHLLASTAHIMHLYATHPTELSVSFVGEVGTGIGPTLEYYARTCEQFQRRDLNLWRDSSSSSSSSSNSSSSTTTTTTGSSGDGGDAVAKAEEADEEKKEKTKEEEKQTKQEEQQQVREGGDTSATAGDSSEHEFVFSPQGLYPKPVHALGEREGYIFELFGAFVAKAMQDNRPLDLNLSPAFYGWMVGAPPCTLADVRDVDEGLYKSLVKLQAAADAKKAVDNDTSLDAAARAEKLAAITVDGCPVEDLCLDFTLPGHPDVSLGQAGADTPVTLENLGEYVAAVVDFTLLRGVRDAMTSFTAGFAAVFDMRTLTLFTVEEVRTVVCGSRVESWDYDELRACIKAEHGYDSSSPQVQQLLEVLVELDVDNKRKFVQFLTGSPNLPVGGFKALKPPFTVVMKDAQGLSPDQVLPSVMTCQNYFKMPTYSSKDVLREKLLMAITEGQGSFDLS</sequence>
<dbReference type="GO" id="GO:0005654">
    <property type="term" value="C:nucleoplasm"/>
    <property type="evidence" value="ECO:0007669"/>
    <property type="project" value="UniProtKB-SubCell"/>
</dbReference>
<feature type="compositionally biased region" description="Low complexity" evidence="15">
    <location>
        <begin position="1358"/>
        <end position="1372"/>
    </location>
</feature>
<feature type="compositionally biased region" description="Acidic residues" evidence="15">
    <location>
        <begin position="119"/>
        <end position="128"/>
    </location>
</feature>
<dbReference type="SUPFAM" id="SSF117839">
    <property type="entry name" value="WWE domain"/>
    <property type="match status" value="1"/>
</dbReference>
<evidence type="ECO:0000256" key="14">
    <source>
        <dbReference type="PROSITE-ProRule" id="PRU00104"/>
    </source>
</evidence>
<feature type="region of interest" description="Disordered" evidence="15">
    <location>
        <begin position="1623"/>
        <end position="1708"/>
    </location>
</feature>
<feature type="compositionally biased region" description="Polar residues" evidence="15">
    <location>
        <begin position="1398"/>
        <end position="1408"/>
    </location>
</feature>
<evidence type="ECO:0000256" key="5">
    <source>
        <dbReference type="ARBA" id="ARBA00018006"/>
    </source>
</evidence>
<dbReference type="PROSITE" id="PS50918">
    <property type="entry name" value="WWE"/>
    <property type="match status" value="1"/>
</dbReference>
<accession>F2U0G4</accession>
<comment type="subcellular location">
    <subcellularLocation>
        <location evidence="2">Nucleus</location>
        <location evidence="2">Nucleoplasm</location>
    </subcellularLocation>
</comment>
<dbReference type="SUPFAM" id="SSF56204">
    <property type="entry name" value="Hect, E3 ligase catalytic domain"/>
    <property type="match status" value="1"/>
</dbReference>
<keyword evidence="9 14" id="KW-0833">Ubl conjugation pathway</keyword>
<evidence type="ECO:0000256" key="4">
    <source>
        <dbReference type="ARBA" id="ARBA00012485"/>
    </source>
</evidence>
<dbReference type="EC" id="2.3.2.26" evidence="4"/>
<evidence type="ECO:0000256" key="11">
    <source>
        <dbReference type="ARBA" id="ARBA00023242"/>
    </source>
</evidence>
<evidence type="ECO:0000256" key="10">
    <source>
        <dbReference type="ARBA" id="ARBA00023204"/>
    </source>
</evidence>
<dbReference type="InterPro" id="IPR037197">
    <property type="entry name" value="WWE_dom_sf"/>
</dbReference>
<reference evidence="18" key="1">
    <citation type="submission" date="2009-08" db="EMBL/GenBank/DDBJ databases">
        <title>Annotation of Salpingoeca rosetta.</title>
        <authorList>
            <consortium name="The Broad Institute Genome Sequencing Platform"/>
            <person name="Russ C."/>
            <person name="Cuomo C."/>
            <person name="Burger G."/>
            <person name="Gray M.W."/>
            <person name="Holland P.W.H."/>
            <person name="King N."/>
            <person name="Lang F.B.F."/>
            <person name="Roger A.J."/>
            <person name="Ruiz-Trillo I."/>
            <person name="Young S.K."/>
            <person name="Zeng Q."/>
            <person name="Gargeya S."/>
            <person name="Alvarado L."/>
            <person name="Berlin A."/>
            <person name="Chapman S.B."/>
            <person name="Chen Z."/>
            <person name="Freedman E."/>
            <person name="Gellesch M."/>
            <person name="Goldberg J."/>
            <person name="Griggs A."/>
            <person name="Gujja S."/>
            <person name="Heilman E."/>
            <person name="Heiman D."/>
            <person name="Howarth C."/>
            <person name="Mehta T."/>
            <person name="Neiman D."/>
            <person name="Pearson M."/>
            <person name="Roberts A."/>
            <person name="Saif S."/>
            <person name="Shea T."/>
            <person name="Shenoy N."/>
            <person name="Sisk P."/>
            <person name="Stolte C."/>
            <person name="Sykes S."/>
            <person name="White J."/>
            <person name="Yandava C."/>
            <person name="Haas B."/>
            <person name="Nusbaum C."/>
            <person name="Birren B."/>
        </authorList>
    </citation>
    <scope>NUCLEOTIDE SEQUENCE [LARGE SCALE GENOMIC DNA]</scope>
    <source>
        <strain evidence="18">ATCC 50818</strain>
    </source>
</reference>
<dbReference type="Proteomes" id="UP000007799">
    <property type="component" value="Unassembled WGS sequence"/>
</dbReference>
<feature type="compositionally biased region" description="Acidic residues" evidence="15">
    <location>
        <begin position="1249"/>
        <end position="1264"/>
    </location>
</feature>
<keyword evidence="11" id="KW-0539">Nucleus</keyword>
<organism evidence="19">
    <name type="scientific">Salpingoeca rosetta (strain ATCC 50818 / BSB-021)</name>
    <dbReference type="NCBI Taxonomy" id="946362"/>
    <lineage>
        <taxon>Eukaryota</taxon>
        <taxon>Choanoflagellata</taxon>
        <taxon>Craspedida</taxon>
        <taxon>Salpingoecidae</taxon>
        <taxon>Salpingoeca</taxon>
    </lineage>
</organism>
<feature type="compositionally biased region" description="Low complexity" evidence="15">
    <location>
        <begin position="1625"/>
        <end position="1646"/>
    </location>
</feature>
<feature type="region of interest" description="Disordered" evidence="15">
    <location>
        <begin position="1061"/>
        <end position="1160"/>
    </location>
</feature>
<feature type="domain" description="WWE" evidence="17">
    <location>
        <begin position="566"/>
        <end position="642"/>
    </location>
</feature>
<proteinExistence type="inferred from homology"/>
<feature type="active site" description="Glycyl thioester intermediate" evidence="14">
    <location>
        <position position="1984"/>
    </location>
</feature>
<dbReference type="STRING" id="946362.F2U0G4"/>
<feature type="compositionally biased region" description="Low complexity" evidence="15">
    <location>
        <begin position="82"/>
        <end position="102"/>
    </location>
</feature>
<dbReference type="InterPro" id="IPR018123">
    <property type="entry name" value="WWE-dom_subgr"/>
</dbReference>
<feature type="region of interest" description="Disordered" evidence="15">
    <location>
        <begin position="1"/>
        <end position="166"/>
    </location>
</feature>
<dbReference type="PANTHER" id="PTHR45670">
    <property type="entry name" value="E3 UBIQUITIN-PROTEIN LIGASE TRIP12"/>
    <property type="match status" value="1"/>
</dbReference>
<feature type="region of interest" description="Disordered" evidence="15">
    <location>
        <begin position="781"/>
        <end position="847"/>
    </location>
</feature>
<feature type="compositionally biased region" description="Basic residues" evidence="15">
    <location>
        <begin position="103"/>
        <end position="113"/>
    </location>
</feature>
<evidence type="ECO:0000256" key="7">
    <source>
        <dbReference type="ARBA" id="ARBA00022679"/>
    </source>
</evidence>
<dbReference type="SMART" id="SM00119">
    <property type="entry name" value="HECTc"/>
    <property type="match status" value="1"/>
</dbReference>
<keyword evidence="7" id="KW-0808">Transferase</keyword>
<dbReference type="InterPro" id="IPR045322">
    <property type="entry name" value="HECTD1/TRIP12-like"/>
</dbReference>
<evidence type="ECO:0000256" key="13">
    <source>
        <dbReference type="ARBA" id="ARBA00032457"/>
    </source>
</evidence>
<feature type="compositionally biased region" description="Basic residues" evidence="15">
    <location>
        <begin position="1125"/>
        <end position="1140"/>
    </location>
</feature>
<dbReference type="GO" id="GO:0000209">
    <property type="term" value="P:protein polyubiquitination"/>
    <property type="evidence" value="ECO:0007669"/>
    <property type="project" value="TreeGrafter"/>
</dbReference>
<feature type="compositionally biased region" description="Low complexity" evidence="15">
    <location>
        <begin position="781"/>
        <end position="820"/>
    </location>
</feature>
<feature type="compositionally biased region" description="Acidic residues" evidence="15">
    <location>
        <begin position="1109"/>
        <end position="1118"/>
    </location>
</feature>
<dbReference type="InterPro" id="IPR011989">
    <property type="entry name" value="ARM-like"/>
</dbReference>
<feature type="region of interest" description="Disordered" evidence="15">
    <location>
        <begin position="461"/>
        <end position="530"/>
    </location>
</feature>
<name>F2U0G4_SALR5</name>
<feature type="compositionally biased region" description="Acidic residues" evidence="15">
    <location>
        <begin position="1216"/>
        <end position="1238"/>
    </location>
</feature>
<dbReference type="PANTHER" id="PTHR45670:SF1">
    <property type="entry name" value="E3 UBIQUITIN-PROTEIN LIGASE HECTD1"/>
    <property type="match status" value="1"/>
</dbReference>
<dbReference type="GeneID" id="16078050"/>
<keyword evidence="8" id="KW-0227">DNA damage</keyword>
<dbReference type="KEGG" id="sre:PTSG_11742"/>
<dbReference type="Gene3D" id="1.25.10.10">
    <property type="entry name" value="Leucine-rich Repeat Variant"/>
    <property type="match status" value="1"/>
</dbReference>
<dbReference type="GO" id="GO:0006281">
    <property type="term" value="P:DNA repair"/>
    <property type="evidence" value="ECO:0007669"/>
    <property type="project" value="UniProtKB-KW"/>
</dbReference>
<evidence type="ECO:0000259" key="16">
    <source>
        <dbReference type="PROSITE" id="PS50237"/>
    </source>
</evidence>
<evidence type="ECO:0000256" key="12">
    <source>
        <dbReference type="ARBA" id="ARBA00030738"/>
    </source>
</evidence>
<keyword evidence="19" id="KW-1185">Reference proteome</keyword>
<evidence type="ECO:0000313" key="18">
    <source>
        <dbReference type="EMBL" id="EGD80892.1"/>
    </source>
</evidence>
<feature type="compositionally biased region" description="Basic and acidic residues" evidence="15">
    <location>
        <begin position="636"/>
        <end position="645"/>
    </location>
</feature>
<dbReference type="GO" id="GO:0043161">
    <property type="term" value="P:proteasome-mediated ubiquitin-dependent protein catabolic process"/>
    <property type="evidence" value="ECO:0007669"/>
    <property type="project" value="TreeGrafter"/>
</dbReference>
<dbReference type="OMA" id="QEESTNT"/>
<keyword evidence="10" id="KW-0234">DNA repair</keyword>
<dbReference type="InterPro" id="IPR000569">
    <property type="entry name" value="HECT_dom"/>
</dbReference>
<comment type="similarity">
    <text evidence="3">Belongs to the UPL family. K-HECT subfamily.</text>
</comment>
<dbReference type="GO" id="GO:0008270">
    <property type="term" value="F:zinc ion binding"/>
    <property type="evidence" value="ECO:0007669"/>
    <property type="project" value="InterPro"/>
</dbReference>
<dbReference type="eggNOG" id="KOG0168">
    <property type="taxonomic scope" value="Eukaryota"/>
</dbReference>
<feature type="region of interest" description="Disordered" evidence="15">
    <location>
        <begin position="1358"/>
        <end position="1421"/>
    </location>
</feature>
<dbReference type="PROSITE" id="PS50237">
    <property type="entry name" value="HECT"/>
    <property type="match status" value="1"/>
</dbReference>
<feature type="domain" description="HECT" evidence="16">
    <location>
        <begin position="1708"/>
        <end position="2017"/>
    </location>
</feature>
<evidence type="ECO:0000256" key="2">
    <source>
        <dbReference type="ARBA" id="ARBA00004642"/>
    </source>
</evidence>
<feature type="region of interest" description="Disordered" evidence="15">
    <location>
        <begin position="635"/>
        <end position="654"/>
    </location>
</feature>
<feature type="compositionally biased region" description="Low complexity" evidence="15">
    <location>
        <begin position="502"/>
        <end position="521"/>
    </location>
</feature>
<comment type="catalytic activity">
    <reaction evidence="1">
        <text>S-ubiquitinyl-[E2 ubiquitin-conjugating enzyme]-L-cysteine + [acceptor protein]-L-lysine = [E2 ubiquitin-conjugating enzyme]-L-cysteine + N(6)-ubiquitinyl-[acceptor protein]-L-lysine.</text>
        <dbReference type="EC" id="2.3.2.26"/>
    </reaction>
</comment>
<evidence type="ECO:0000256" key="8">
    <source>
        <dbReference type="ARBA" id="ARBA00022763"/>
    </source>
</evidence>
<dbReference type="Gene3D" id="3.30.2410.10">
    <property type="entry name" value="Hect, E3 ligase catalytic domain"/>
    <property type="match status" value="1"/>
</dbReference>
<dbReference type="FunFam" id="3.30.2160.10:FF:000013">
    <property type="entry name" value="E3 ubiquitin-protein ligase TRIP12 isoform X1"/>
    <property type="match status" value="1"/>
</dbReference>
<dbReference type="Gene3D" id="3.90.1750.10">
    <property type="entry name" value="Hect, E3 ligase catalytic domains"/>
    <property type="match status" value="2"/>
</dbReference>
<dbReference type="InterPro" id="IPR004170">
    <property type="entry name" value="WWE_dom"/>
</dbReference>
<evidence type="ECO:0000256" key="1">
    <source>
        <dbReference type="ARBA" id="ARBA00000885"/>
    </source>
</evidence>
<gene>
    <name evidence="18" type="ORF">PTSG_11742</name>
</gene>
<dbReference type="EMBL" id="GL832958">
    <property type="protein sequence ID" value="EGD80892.1"/>
    <property type="molecule type" value="Genomic_DNA"/>
</dbReference>
<feature type="compositionally biased region" description="Acidic residues" evidence="15">
    <location>
        <begin position="484"/>
        <end position="501"/>
    </location>
</feature>
<evidence type="ECO:0000259" key="17">
    <source>
        <dbReference type="PROSITE" id="PS50918"/>
    </source>
</evidence>
<dbReference type="InterPro" id="IPR016024">
    <property type="entry name" value="ARM-type_fold"/>
</dbReference>
<feature type="compositionally biased region" description="Basic residues" evidence="15">
    <location>
        <begin position="1388"/>
        <end position="1397"/>
    </location>
</feature>
<dbReference type="RefSeq" id="XP_004997453.1">
    <property type="nucleotide sequence ID" value="XM_004997396.1"/>
</dbReference>
<dbReference type="OrthoDB" id="271273at2759"/>
<keyword evidence="6" id="KW-0597">Phosphoprotein</keyword>
<feature type="compositionally biased region" description="Basic and acidic residues" evidence="15">
    <location>
        <begin position="1655"/>
        <end position="1687"/>
    </location>
</feature>
<dbReference type="SUPFAM" id="SSF48371">
    <property type="entry name" value="ARM repeat"/>
    <property type="match status" value="1"/>
</dbReference>
<feature type="compositionally biased region" description="Low complexity" evidence="15">
    <location>
        <begin position="1097"/>
        <end position="1108"/>
    </location>
</feature>
<feature type="compositionally biased region" description="Basic residues" evidence="15">
    <location>
        <begin position="1285"/>
        <end position="1302"/>
    </location>
</feature>
<evidence type="ECO:0000256" key="15">
    <source>
        <dbReference type="SAM" id="MobiDB-lite"/>
    </source>
</evidence>
<feature type="region of interest" description="Disordered" evidence="15">
    <location>
        <begin position="1172"/>
        <end position="1309"/>
    </location>
</feature>
<dbReference type="SMART" id="SM00678">
    <property type="entry name" value="WWE"/>
    <property type="match status" value="1"/>
</dbReference>
<feature type="compositionally biased region" description="Low complexity" evidence="15">
    <location>
        <begin position="129"/>
        <end position="149"/>
    </location>
</feature>
<feature type="compositionally biased region" description="Low complexity" evidence="15">
    <location>
        <begin position="13"/>
        <end position="47"/>
    </location>
</feature>
<dbReference type="InParanoid" id="F2U0G4"/>